<evidence type="ECO:0000313" key="2">
    <source>
        <dbReference type="EMBL" id="GIJ91859.1"/>
    </source>
</evidence>
<evidence type="ECO:0000256" key="1">
    <source>
        <dbReference type="SAM" id="SignalP"/>
    </source>
</evidence>
<comment type="caution">
    <text evidence="2">The sequence shown here is derived from an EMBL/GenBank/DDBJ whole genome shotgun (WGS) entry which is preliminary data.</text>
</comment>
<dbReference type="Proteomes" id="UP001043456">
    <property type="component" value="Unassembled WGS sequence"/>
</dbReference>
<name>A0A9P3BQ52_9EURO</name>
<gene>
    <name evidence="2" type="ORF">Asppvi_010834</name>
</gene>
<keyword evidence="1" id="KW-0732">Signal</keyword>
<dbReference type="GeneID" id="67009444"/>
<dbReference type="EMBL" id="BHVY01000009">
    <property type="protein sequence ID" value="GIJ91859.1"/>
    <property type="molecule type" value="Genomic_DNA"/>
</dbReference>
<evidence type="ECO:0000313" key="3">
    <source>
        <dbReference type="Proteomes" id="UP001043456"/>
    </source>
</evidence>
<protein>
    <submittedName>
        <fullName evidence="2">Uncharacterized protein</fullName>
    </submittedName>
</protein>
<dbReference type="RefSeq" id="XP_043162605.1">
    <property type="nucleotide sequence ID" value="XM_043306670.1"/>
</dbReference>
<feature type="signal peptide" evidence="1">
    <location>
        <begin position="1"/>
        <end position="23"/>
    </location>
</feature>
<accession>A0A9P3BQ52</accession>
<reference evidence="2 3" key="1">
    <citation type="submission" date="2018-10" db="EMBL/GenBank/DDBJ databases">
        <title>Pan-genome distribution and transcriptional activeness of fungal secondary metabolism genes in Aspergillus section Fumigati.</title>
        <authorList>
            <person name="Takahashi H."/>
            <person name="Umemura M."/>
            <person name="Ninomiya A."/>
            <person name="Kusuya Y."/>
            <person name="Urayama S."/>
            <person name="Shimizu M."/>
            <person name="Watanabe A."/>
            <person name="Kamei K."/>
            <person name="Yaguchi T."/>
            <person name="Hagiwara D."/>
        </authorList>
    </citation>
    <scope>NUCLEOTIDE SEQUENCE [LARGE SCALE GENOMIC DNA]</scope>
    <source>
        <strain evidence="2 3">IFM 55266</strain>
    </source>
</reference>
<sequence>MKLETIILCILSAAVGPMGFARGASLVYDANIDKPDAEPTCSFDYGLALVNDTVANIGHLSDVANSTCSVPAATCARISHKGASSIFFCNFESHPIDTKCGDLIEPAEQISDACRMGNRYTYGYVSRSIVDGSQSYPYLVAIGDDYAFEL</sequence>
<keyword evidence="3" id="KW-1185">Reference proteome</keyword>
<dbReference type="OrthoDB" id="3552888at2759"/>
<feature type="chain" id="PRO_5040126168" evidence="1">
    <location>
        <begin position="24"/>
        <end position="150"/>
    </location>
</feature>
<organism evidence="2 3">
    <name type="scientific">Aspergillus pseudoviridinutans</name>
    <dbReference type="NCBI Taxonomy" id="1517512"/>
    <lineage>
        <taxon>Eukaryota</taxon>
        <taxon>Fungi</taxon>
        <taxon>Dikarya</taxon>
        <taxon>Ascomycota</taxon>
        <taxon>Pezizomycotina</taxon>
        <taxon>Eurotiomycetes</taxon>
        <taxon>Eurotiomycetidae</taxon>
        <taxon>Eurotiales</taxon>
        <taxon>Aspergillaceae</taxon>
        <taxon>Aspergillus</taxon>
        <taxon>Aspergillus subgen. Fumigati</taxon>
    </lineage>
</organism>
<proteinExistence type="predicted"/>
<dbReference type="AlphaFoldDB" id="A0A9P3BQ52"/>